<evidence type="ECO:0000256" key="8">
    <source>
        <dbReference type="ARBA" id="ARBA00023242"/>
    </source>
</evidence>
<dbReference type="PANTHER" id="PTHR13512">
    <property type="entry name" value="MEDIATOR COMPLEX SUBUNIT 28"/>
    <property type="match status" value="1"/>
</dbReference>
<dbReference type="InterPro" id="IPR021640">
    <property type="entry name" value="Mediator_Med28"/>
</dbReference>
<dbReference type="PANTHER" id="PTHR13512:SF2">
    <property type="entry name" value="MEDIATOR OF RNA POLYMERASE II TRANSCRIPTION SUBUNIT 28"/>
    <property type="match status" value="1"/>
</dbReference>
<evidence type="ECO:0000313" key="11">
    <source>
        <dbReference type="Proteomes" id="UP000653454"/>
    </source>
</evidence>
<keyword evidence="8" id="KW-0539">Nucleus</keyword>
<comment type="subcellular location">
    <subcellularLocation>
        <location evidence="1">Nucleus</location>
    </subcellularLocation>
</comment>
<dbReference type="EMBL" id="CAJHNJ030000009">
    <property type="protein sequence ID" value="CAG9106255.1"/>
    <property type="molecule type" value="Genomic_DNA"/>
</dbReference>
<name>A0A8S4DXG0_PLUXY</name>
<comment type="caution">
    <text evidence="10">The sequence shown here is derived from an EMBL/GenBank/DDBJ whole genome shotgun (WGS) entry which is preliminary data.</text>
</comment>
<reference evidence="10" key="1">
    <citation type="submission" date="2020-11" db="EMBL/GenBank/DDBJ databases">
        <authorList>
            <person name="Whiteford S."/>
        </authorList>
    </citation>
    <scope>NUCLEOTIDE SEQUENCE</scope>
</reference>
<keyword evidence="6" id="KW-0010">Activator</keyword>
<evidence type="ECO:0000256" key="4">
    <source>
        <dbReference type="ARBA" id="ARBA00023015"/>
    </source>
</evidence>
<evidence type="ECO:0000256" key="2">
    <source>
        <dbReference type="ARBA" id="ARBA00005571"/>
    </source>
</evidence>
<accession>A0A8S4DXG0</accession>
<evidence type="ECO:0000256" key="1">
    <source>
        <dbReference type="ARBA" id="ARBA00004123"/>
    </source>
</evidence>
<keyword evidence="4" id="KW-0805">Transcription regulation</keyword>
<keyword evidence="5" id="KW-0175">Coiled coil</keyword>
<evidence type="ECO:0000256" key="7">
    <source>
        <dbReference type="ARBA" id="ARBA00023163"/>
    </source>
</evidence>
<evidence type="ECO:0000313" key="10">
    <source>
        <dbReference type="EMBL" id="CAG9106255.1"/>
    </source>
</evidence>
<sequence>MESHLTMFKKAEIIVLYEQNITISEIARRLTACINVLTKQEPSPCVDKEEVKVEGETDERVGLSVALACINVLTKQEPSPCVDKEEVKVEVERYIDLARQMEAFFLQKRFLLSAMKPELLVKEDNNELKCELQRKDELLRRHCDKIGQWQTLLADLQLQRKDELLRRHCDKIGQWQTLLADLQGHTVYNKCQQAAAPAIQQAASPMPCAVPQTVQAQQMAVAAQQALQQQAIQQQQVPPPAYPNRR</sequence>
<comment type="similarity">
    <text evidence="2">Belongs to the Mediator complex subunit 28 family.</text>
</comment>
<evidence type="ECO:0000256" key="3">
    <source>
        <dbReference type="ARBA" id="ARBA00019683"/>
    </source>
</evidence>
<proteinExistence type="inferred from homology"/>
<dbReference type="Pfam" id="PF11594">
    <property type="entry name" value="Med28"/>
    <property type="match status" value="1"/>
</dbReference>
<organism evidence="10 11">
    <name type="scientific">Plutella xylostella</name>
    <name type="common">Diamondback moth</name>
    <name type="synonym">Plutella maculipennis</name>
    <dbReference type="NCBI Taxonomy" id="51655"/>
    <lineage>
        <taxon>Eukaryota</taxon>
        <taxon>Metazoa</taxon>
        <taxon>Ecdysozoa</taxon>
        <taxon>Arthropoda</taxon>
        <taxon>Hexapoda</taxon>
        <taxon>Insecta</taxon>
        <taxon>Pterygota</taxon>
        <taxon>Neoptera</taxon>
        <taxon>Endopterygota</taxon>
        <taxon>Lepidoptera</taxon>
        <taxon>Glossata</taxon>
        <taxon>Ditrysia</taxon>
        <taxon>Yponomeutoidea</taxon>
        <taxon>Plutellidae</taxon>
        <taxon>Plutella</taxon>
    </lineage>
</organism>
<evidence type="ECO:0000256" key="9">
    <source>
        <dbReference type="ARBA" id="ARBA00031964"/>
    </source>
</evidence>
<gene>
    <name evidence="10" type="ORF">PLXY2_LOCUS3594</name>
</gene>
<dbReference type="GO" id="GO:0016592">
    <property type="term" value="C:mediator complex"/>
    <property type="evidence" value="ECO:0007669"/>
    <property type="project" value="TreeGrafter"/>
</dbReference>
<dbReference type="Proteomes" id="UP000653454">
    <property type="component" value="Unassembled WGS sequence"/>
</dbReference>
<keyword evidence="11" id="KW-1185">Reference proteome</keyword>
<evidence type="ECO:0000256" key="6">
    <source>
        <dbReference type="ARBA" id="ARBA00023159"/>
    </source>
</evidence>
<dbReference type="AlphaFoldDB" id="A0A8S4DXG0"/>
<protein>
    <recommendedName>
        <fullName evidence="3">Mediator of RNA polymerase II transcription subunit 28</fullName>
    </recommendedName>
    <alternativeName>
        <fullName evidence="9">Mediator complex subunit 28</fullName>
    </alternativeName>
</protein>
<evidence type="ECO:0000256" key="5">
    <source>
        <dbReference type="ARBA" id="ARBA00023054"/>
    </source>
</evidence>
<keyword evidence="7" id="KW-0804">Transcription</keyword>